<evidence type="ECO:0000256" key="2">
    <source>
        <dbReference type="RuleBase" id="RU003616"/>
    </source>
</evidence>
<keyword evidence="5" id="KW-1185">Reference proteome</keyword>
<dbReference type="OrthoDB" id="1806521at2"/>
<comment type="similarity">
    <text evidence="1 2">Belongs to the small heat shock protein (HSP20) family.</text>
</comment>
<dbReference type="Proteomes" id="UP000241639">
    <property type="component" value="Unassembled WGS sequence"/>
</dbReference>
<proteinExistence type="inferred from homology"/>
<dbReference type="PROSITE" id="PS01031">
    <property type="entry name" value="SHSP"/>
    <property type="match status" value="1"/>
</dbReference>
<dbReference type="RefSeq" id="WP_107727762.1">
    <property type="nucleotide sequence ID" value="NZ_PZZP01000002.1"/>
</dbReference>
<evidence type="ECO:0000313" key="4">
    <source>
        <dbReference type="EMBL" id="PTM56415.1"/>
    </source>
</evidence>
<feature type="domain" description="SHSP" evidence="3">
    <location>
        <begin position="31"/>
        <end position="142"/>
    </location>
</feature>
<dbReference type="SUPFAM" id="SSF49764">
    <property type="entry name" value="HSP20-like chaperones"/>
    <property type="match status" value="1"/>
</dbReference>
<dbReference type="Pfam" id="PF00011">
    <property type="entry name" value="HSP20"/>
    <property type="match status" value="1"/>
</dbReference>
<accession>A0A2T4Z3F2</accession>
<evidence type="ECO:0000256" key="1">
    <source>
        <dbReference type="PROSITE-ProRule" id="PRU00285"/>
    </source>
</evidence>
<comment type="caution">
    <text evidence="4">The sequence shown here is derived from an EMBL/GenBank/DDBJ whole genome shotgun (WGS) entry which is preliminary data.</text>
</comment>
<protein>
    <submittedName>
        <fullName evidence="4">HSP20 family molecular chaperone IbpA</fullName>
    </submittedName>
</protein>
<dbReference type="InterPro" id="IPR002068">
    <property type="entry name" value="A-crystallin/Hsp20_dom"/>
</dbReference>
<name>A0A2T4Z3F2_9BACL</name>
<dbReference type="CDD" id="cd06464">
    <property type="entry name" value="ACD_sHsps-like"/>
    <property type="match status" value="1"/>
</dbReference>
<dbReference type="InterPro" id="IPR008978">
    <property type="entry name" value="HSP20-like_chaperone"/>
</dbReference>
<evidence type="ECO:0000259" key="3">
    <source>
        <dbReference type="PROSITE" id="PS01031"/>
    </source>
</evidence>
<dbReference type="AlphaFoldDB" id="A0A2T4Z3F2"/>
<dbReference type="Gene3D" id="2.60.40.790">
    <property type="match status" value="1"/>
</dbReference>
<evidence type="ECO:0000313" key="5">
    <source>
        <dbReference type="Proteomes" id="UP000241639"/>
    </source>
</evidence>
<sequence>MDPHQQFSKWSRLARQFLGEDFWADMGETFPAEKEGGPPVDVYHGNDDVLVRIELPGIQDLSQVVLRVEGRTLWVRGEIPSRQTYYQMVKRECRSGAFERKVDLGVAVERSQHRARYRRGIIELLLKKDRDAPTESPSIRVTEY</sequence>
<reference evidence="4 5" key="1">
    <citation type="submission" date="2018-04" db="EMBL/GenBank/DDBJ databases">
        <title>Genomic Encyclopedia of Archaeal and Bacterial Type Strains, Phase II (KMG-II): from individual species to whole genera.</title>
        <authorList>
            <person name="Goeker M."/>
        </authorList>
    </citation>
    <scope>NUCLEOTIDE SEQUENCE [LARGE SCALE GENOMIC DNA]</scope>
    <source>
        <strain evidence="4 5">DSM 45169</strain>
    </source>
</reference>
<gene>
    <name evidence="4" type="ORF">C8J48_2737</name>
</gene>
<dbReference type="EMBL" id="PZZP01000002">
    <property type="protein sequence ID" value="PTM56415.1"/>
    <property type="molecule type" value="Genomic_DNA"/>
</dbReference>
<organism evidence="4 5">
    <name type="scientific">Desmospora activa DSM 45169</name>
    <dbReference type="NCBI Taxonomy" id="1121389"/>
    <lineage>
        <taxon>Bacteria</taxon>
        <taxon>Bacillati</taxon>
        <taxon>Bacillota</taxon>
        <taxon>Bacilli</taxon>
        <taxon>Bacillales</taxon>
        <taxon>Thermoactinomycetaceae</taxon>
        <taxon>Desmospora</taxon>
    </lineage>
</organism>